<proteinExistence type="inferred from homology"/>
<protein>
    <recommendedName>
        <fullName evidence="3">mannose-1-phosphate guanylyltransferase</fullName>
        <ecNumber evidence="3">2.7.7.13</ecNumber>
    </recommendedName>
</protein>
<dbReference type="Gene3D" id="3.90.550.10">
    <property type="entry name" value="Spore Coat Polysaccharide Biosynthesis Protein SpsA, Chain A"/>
    <property type="match status" value="1"/>
</dbReference>
<dbReference type="PANTHER" id="PTHR22572">
    <property type="entry name" value="SUGAR-1-PHOSPHATE GUANYL TRANSFERASE"/>
    <property type="match status" value="1"/>
</dbReference>
<dbReference type="AlphaFoldDB" id="A0A0C9N2J4"/>
<evidence type="ECO:0000256" key="7">
    <source>
        <dbReference type="ARBA" id="ARBA00023306"/>
    </source>
</evidence>
<dbReference type="SUPFAM" id="SSF53448">
    <property type="entry name" value="Nucleotide-diphospho-sugar transferases"/>
    <property type="match status" value="1"/>
</dbReference>
<evidence type="ECO:0000256" key="8">
    <source>
        <dbReference type="ARBA" id="ARBA00047343"/>
    </source>
</evidence>
<dbReference type="STRING" id="91626.A0A0C9N2J4"/>
<dbReference type="GO" id="GO:0004475">
    <property type="term" value="F:mannose-1-phosphate guanylyltransferase (GTP) activity"/>
    <property type="evidence" value="ECO:0007669"/>
    <property type="project" value="UniProtKB-EC"/>
</dbReference>
<dbReference type="Proteomes" id="UP000053815">
    <property type="component" value="Unassembled WGS sequence"/>
</dbReference>
<dbReference type="Gene3D" id="2.160.10.10">
    <property type="entry name" value="Hexapeptide repeat proteins"/>
    <property type="match status" value="1"/>
</dbReference>
<evidence type="ECO:0000256" key="6">
    <source>
        <dbReference type="ARBA" id="ARBA00023134"/>
    </source>
</evidence>
<sequence>MKALILVGGFGTRLRPLTLTLPKPLVEFANKPMILHQIESLAKAGVTDIVLAVNYRPEIMVAALQEYEAIYNVKITFSVETEPLGTAGPLALAREILGKDESPFFVLNSDVICDFPFEQLRDFHLSHGGEGTIAVTKVDDPSKYGVVVNRSGSSMIERFVEKPKEFISNKINAGMYILSPSVLDRIELKPTSIEKEVFPFIAQAGQLHTFDLEGFWMDVGQPKDFLTGTCLYLSHLAKKQPEDLANPTLEYIHKGNVMVHPSAKIGKDCRIGPNVVVGPNVVIGDGVRLQRCVILEGVQIKDFAWVNSSIIGWHSSVGRWSRIEGCSVLGDDVTVNDEIYINGGSILPHKGISANITEPKIVM</sequence>
<accession>A0A0C9N2J4</accession>
<evidence type="ECO:0000313" key="11">
    <source>
        <dbReference type="EMBL" id="GAN08793.1"/>
    </source>
</evidence>
<dbReference type="GO" id="GO:0009298">
    <property type="term" value="P:GDP-mannose biosynthetic process"/>
    <property type="evidence" value="ECO:0007669"/>
    <property type="project" value="UniProtKB-UniPathway"/>
</dbReference>
<dbReference type="InterPro" id="IPR005835">
    <property type="entry name" value="NTP_transferase_dom"/>
</dbReference>
<dbReference type="Pfam" id="PF00483">
    <property type="entry name" value="NTP_transferase"/>
    <property type="match status" value="1"/>
</dbReference>
<dbReference type="UniPathway" id="UPA00126">
    <property type="reaction ID" value="UER00930"/>
</dbReference>
<organism evidence="11">
    <name type="scientific">Mucor ambiguus</name>
    <dbReference type="NCBI Taxonomy" id="91626"/>
    <lineage>
        <taxon>Eukaryota</taxon>
        <taxon>Fungi</taxon>
        <taxon>Fungi incertae sedis</taxon>
        <taxon>Mucoromycota</taxon>
        <taxon>Mucoromycotina</taxon>
        <taxon>Mucoromycetes</taxon>
        <taxon>Mucorales</taxon>
        <taxon>Mucorineae</taxon>
        <taxon>Mucoraceae</taxon>
        <taxon>Mucor</taxon>
    </lineage>
</organism>
<evidence type="ECO:0000313" key="12">
    <source>
        <dbReference type="Proteomes" id="UP000053815"/>
    </source>
</evidence>
<keyword evidence="4" id="KW-0808">Transferase</keyword>
<dbReference type="InterPro" id="IPR056729">
    <property type="entry name" value="GMPPB_C"/>
</dbReference>
<evidence type="ECO:0000256" key="2">
    <source>
        <dbReference type="ARBA" id="ARBA00007274"/>
    </source>
</evidence>
<dbReference type="OrthoDB" id="1733332at2759"/>
<evidence type="ECO:0000256" key="4">
    <source>
        <dbReference type="ARBA" id="ARBA00022679"/>
    </source>
</evidence>
<dbReference type="InterPro" id="IPR029044">
    <property type="entry name" value="Nucleotide-diphossugar_trans"/>
</dbReference>
<keyword evidence="7" id="KW-0131">Cell cycle</keyword>
<gene>
    <name evidence="11" type="ORF">MAM1_0223d08309</name>
</gene>
<dbReference type="CDD" id="cd06425">
    <property type="entry name" value="M1P_guanylylT_B_like_N"/>
    <property type="match status" value="1"/>
</dbReference>
<keyword evidence="6" id="KW-0342">GTP-binding</keyword>
<dbReference type="EMBL" id="DF836512">
    <property type="protein sequence ID" value="GAN08793.1"/>
    <property type="molecule type" value="Genomic_DNA"/>
</dbReference>
<name>A0A0C9N2J4_9FUNG</name>
<comment type="similarity">
    <text evidence="2">Belongs to the transferase hexapeptide repeat family.</text>
</comment>
<evidence type="ECO:0000256" key="3">
    <source>
        <dbReference type="ARBA" id="ARBA00012387"/>
    </source>
</evidence>
<feature type="domain" description="Nucleotidyl transferase" evidence="9">
    <location>
        <begin position="2"/>
        <end position="232"/>
    </location>
</feature>
<dbReference type="EC" id="2.7.7.13" evidence="3"/>
<dbReference type="InterPro" id="IPR050486">
    <property type="entry name" value="Mannose-1P_guanyltransferase"/>
</dbReference>
<comment type="pathway">
    <text evidence="1">Nucleotide-sugar biosynthesis; GDP-alpha-D-mannose biosynthesis; GDP-alpha-D-mannose from alpha-D-mannose 1-phosphate (GTP route): step 1/1.</text>
</comment>
<evidence type="ECO:0000256" key="1">
    <source>
        <dbReference type="ARBA" id="ARBA00004823"/>
    </source>
</evidence>
<dbReference type="InterPro" id="IPR045233">
    <property type="entry name" value="GMPPB_N"/>
</dbReference>
<comment type="catalytic activity">
    <reaction evidence="8">
        <text>alpha-D-mannose 1-phosphate + GTP + H(+) = GDP-alpha-D-mannose + diphosphate</text>
        <dbReference type="Rhea" id="RHEA:15229"/>
        <dbReference type="ChEBI" id="CHEBI:15378"/>
        <dbReference type="ChEBI" id="CHEBI:33019"/>
        <dbReference type="ChEBI" id="CHEBI:37565"/>
        <dbReference type="ChEBI" id="CHEBI:57527"/>
        <dbReference type="ChEBI" id="CHEBI:58409"/>
        <dbReference type="EC" id="2.7.7.13"/>
    </reaction>
</comment>
<evidence type="ECO:0000256" key="5">
    <source>
        <dbReference type="ARBA" id="ARBA00022741"/>
    </source>
</evidence>
<dbReference type="FunFam" id="3.90.550.10:FF:000013">
    <property type="entry name" value="mannose-1-phosphate guanyltransferase beta"/>
    <property type="match status" value="1"/>
</dbReference>
<keyword evidence="5" id="KW-0547">Nucleotide-binding</keyword>
<dbReference type="GO" id="GO:0005525">
    <property type="term" value="F:GTP binding"/>
    <property type="evidence" value="ECO:0007669"/>
    <property type="project" value="UniProtKB-KW"/>
</dbReference>
<reference evidence="11" key="1">
    <citation type="submission" date="2014-09" db="EMBL/GenBank/DDBJ databases">
        <title>Draft genome sequence of an oleaginous Mucoromycotina fungus Mucor ambiguus NBRC6742.</title>
        <authorList>
            <person name="Takeda I."/>
            <person name="Yamane N."/>
            <person name="Morita T."/>
            <person name="Tamano K."/>
            <person name="Machida M."/>
            <person name="Baker S."/>
            <person name="Koike H."/>
        </authorList>
    </citation>
    <scope>NUCLEOTIDE SEQUENCE</scope>
    <source>
        <strain evidence="11">NBRC 6742</strain>
    </source>
</reference>
<feature type="domain" description="Mannose-1-phosphate guanyltransferase C-terminal" evidence="10">
    <location>
        <begin position="254"/>
        <end position="362"/>
    </location>
</feature>
<dbReference type="Pfam" id="PF25087">
    <property type="entry name" value="GMPPB_C"/>
    <property type="match status" value="1"/>
</dbReference>
<keyword evidence="12" id="KW-1185">Reference proteome</keyword>
<evidence type="ECO:0000259" key="10">
    <source>
        <dbReference type="Pfam" id="PF25087"/>
    </source>
</evidence>
<evidence type="ECO:0000259" key="9">
    <source>
        <dbReference type="Pfam" id="PF00483"/>
    </source>
</evidence>